<organism evidence="3 4">
    <name type="scientific">Phytophthora rubi</name>
    <dbReference type="NCBI Taxonomy" id="129364"/>
    <lineage>
        <taxon>Eukaryota</taxon>
        <taxon>Sar</taxon>
        <taxon>Stramenopiles</taxon>
        <taxon>Oomycota</taxon>
        <taxon>Peronosporomycetes</taxon>
        <taxon>Peronosporales</taxon>
        <taxon>Peronosporaceae</taxon>
        <taxon>Phytophthora</taxon>
    </lineage>
</organism>
<dbReference type="Pfam" id="PF13843">
    <property type="entry name" value="DDE_Tnp_1_7"/>
    <property type="match status" value="1"/>
</dbReference>
<dbReference type="PANTHER" id="PTHR46599:SF3">
    <property type="entry name" value="PIGGYBAC TRANSPOSABLE ELEMENT-DERIVED PROTEIN 4"/>
    <property type="match status" value="1"/>
</dbReference>
<dbReference type="InterPro" id="IPR029526">
    <property type="entry name" value="PGBD"/>
</dbReference>
<comment type="caution">
    <text evidence="3">The sequence shown here is derived from an EMBL/GenBank/DDBJ whole genome shotgun (WGS) entry which is preliminary data.</text>
</comment>
<feature type="domain" description="PiggyBac transposable element-derived protein" evidence="2">
    <location>
        <begin position="328"/>
        <end position="502"/>
    </location>
</feature>
<feature type="compositionally biased region" description="Gly residues" evidence="1">
    <location>
        <begin position="97"/>
        <end position="107"/>
    </location>
</feature>
<evidence type="ECO:0000259" key="2">
    <source>
        <dbReference type="Pfam" id="PF13843"/>
    </source>
</evidence>
<feature type="region of interest" description="Disordered" evidence="1">
    <location>
        <begin position="1"/>
        <end position="28"/>
    </location>
</feature>
<feature type="region of interest" description="Disordered" evidence="1">
    <location>
        <begin position="56"/>
        <end position="137"/>
    </location>
</feature>
<proteinExistence type="predicted"/>
<protein>
    <recommendedName>
        <fullName evidence="2">PiggyBac transposable element-derived protein domain-containing protein</fullName>
    </recommendedName>
</protein>
<dbReference type="EMBL" id="QXFV01001951">
    <property type="protein sequence ID" value="KAE8995351.1"/>
    <property type="molecule type" value="Genomic_DNA"/>
</dbReference>
<feature type="compositionally biased region" description="Low complexity" evidence="1">
    <location>
        <begin position="81"/>
        <end position="96"/>
    </location>
</feature>
<gene>
    <name evidence="3" type="ORF">PR001_g20145</name>
</gene>
<accession>A0A6A3JL14</accession>
<feature type="compositionally biased region" description="Basic and acidic residues" evidence="1">
    <location>
        <begin position="67"/>
        <end position="79"/>
    </location>
</feature>
<name>A0A6A3JL14_9STRA</name>
<dbReference type="PANTHER" id="PTHR46599">
    <property type="entry name" value="PIGGYBAC TRANSPOSABLE ELEMENT-DERIVED PROTEIN 4"/>
    <property type="match status" value="1"/>
</dbReference>
<evidence type="ECO:0000313" key="4">
    <source>
        <dbReference type="Proteomes" id="UP000429607"/>
    </source>
</evidence>
<reference evidence="3 4" key="1">
    <citation type="submission" date="2018-09" db="EMBL/GenBank/DDBJ databases">
        <title>Genomic investigation of the strawberry pathogen Phytophthora fragariae indicates pathogenicity is determined by transcriptional variation in three key races.</title>
        <authorList>
            <person name="Adams T.M."/>
            <person name="Armitage A.D."/>
            <person name="Sobczyk M.K."/>
            <person name="Bates H.J."/>
            <person name="Dunwell J.M."/>
            <person name="Nellist C.F."/>
            <person name="Harrison R.J."/>
        </authorList>
    </citation>
    <scope>NUCLEOTIDE SEQUENCE [LARGE SCALE GENOMIC DNA]</scope>
    <source>
        <strain evidence="3 4">SCRP249</strain>
    </source>
</reference>
<dbReference type="Proteomes" id="UP000429607">
    <property type="component" value="Unassembled WGS sequence"/>
</dbReference>
<evidence type="ECO:0000256" key="1">
    <source>
        <dbReference type="SAM" id="MobiDB-lite"/>
    </source>
</evidence>
<evidence type="ECO:0000313" key="3">
    <source>
        <dbReference type="EMBL" id="KAE8995351.1"/>
    </source>
</evidence>
<dbReference type="AlphaFoldDB" id="A0A6A3JL14"/>
<sequence>MAKRKHESAGEGAGKDKRRRLPRTRQCTAMATPDYVGGVVEFKEAWALLKKAGRSGARHQPDLGAEAQRHAADADEAETHQAVSGVGGAATASRRGGTQGRVAGRGGRAATPDVPLTPVHAGTAQPLSAKAARTPSTRTPPALLQDVYLDKLVAFAPEKEPWMKSKHYRQVGTAYIVGRVCRRPMRCKFASLFEVRWLYSRFQNAVERVSVGIIRRGVENYAALTRLKDSPDWQELDSGDADDDIDIDESADLRVADDYEEYDPGVLLPTSVEEVEAIESMRFEPTGSVDAPGDLYERSDGSTMTRLRPEYKHLFLHSSTSSFFASLPLYFWRQVLFETNKYATTYDIRITTPFTLELMTFLGIMFYMALNDKGEYANYWGAQQEDMVFGGSSTSLDSVMSLNRYKLLQRCFSFNAVPTTLDQDAAARIRPILNLLKVTGGLYIDVGRNVALDETSVACRSRQGRHMIVFNPMKPTDKYHFRLYVFCCSSTWIALNYKLHCNRCDVAHRLEG</sequence>